<organism evidence="1 2">
    <name type="scientific">Igneacidithiobacillus copahuensis</name>
    <dbReference type="NCBI Taxonomy" id="2724909"/>
    <lineage>
        <taxon>Bacteria</taxon>
        <taxon>Pseudomonadati</taxon>
        <taxon>Pseudomonadota</taxon>
        <taxon>Acidithiobacillia</taxon>
        <taxon>Acidithiobacillales</taxon>
        <taxon>Acidithiobacillaceae</taxon>
        <taxon>Igneacidithiobacillus</taxon>
    </lineage>
</organism>
<dbReference type="AlphaFoldDB" id="A0AAE2YMS9"/>
<accession>A0AAE2YMS9</accession>
<dbReference type="EMBL" id="JAAXYO010000031">
    <property type="protein sequence ID" value="MBU2787019.1"/>
    <property type="molecule type" value="Genomic_DNA"/>
</dbReference>
<evidence type="ECO:0008006" key="3">
    <source>
        <dbReference type="Google" id="ProtNLM"/>
    </source>
</evidence>
<protein>
    <recommendedName>
        <fullName evidence="3">Antitoxin</fullName>
    </recommendedName>
</protein>
<keyword evidence="2" id="KW-1185">Reference proteome</keyword>
<comment type="caution">
    <text evidence="1">The sequence shown here is derived from an EMBL/GenBank/DDBJ whole genome shotgun (WGS) entry which is preliminary data.</text>
</comment>
<evidence type="ECO:0000313" key="2">
    <source>
        <dbReference type="Proteomes" id="UP001197378"/>
    </source>
</evidence>
<dbReference type="Proteomes" id="UP001197378">
    <property type="component" value="Unassembled WGS sequence"/>
</dbReference>
<sequence>MATVNFSVPDEVKAAFNATFRKENKSAIIAALMREAVDRAQRKDRARQAAARILERRESAPLVSTAECRAVRESDRP</sequence>
<dbReference type="RefSeq" id="WP_215872294.1">
    <property type="nucleotide sequence ID" value="NZ_JAAXYO010000031.1"/>
</dbReference>
<gene>
    <name evidence="1" type="ORF">HFQ13_02115</name>
</gene>
<evidence type="ECO:0000313" key="1">
    <source>
        <dbReference type="EMBL" id="MBU2787019.1"/>
    </source>
</evidence>
<name>A0AAE2YMS9_9PROT</name>
<proteinExistence type="predicted"/>
<reference evidence="1" key="1">
    <citation type="journal article" date="2021" name="ISME J.">
        <title>Genomic evolution of the class Acidithiobacillia: deep-branching Proteobacteria living in extreme acidic conditions.</title>
        <authorList>
            <person name="Moya-Beltran A."/>
            <person name="Beard S."/>
            <person name="Rojas-Villalobos C."/>
            <person name="Issotta F."/>
            <person name="Gallardo Y."/>
            <person name="Ulloa R."/>
            <person name="Giaveno A."/>
            <person name="Degli Esposti M."/>
            <person name="Johnson D.B."/>
            <person name="Quatrini R."/>
        </authorList>
    </citation>
    <scope>NUCLEOTIDE SEQUENCE</scope>
    <source>
        <strain evidence="1">VAN18-1</strain>
    </source>
</reference>